<proteinExistence type="predicted"/>
<accession>A0A4S8RHX0</accession>
<evidence type="ECO:0000256" key="1">
    <source>
        <dbReference type="SAM" id="Phobius"/>
    </source>
</evidence>
<feature type="transmembrane region" description="Helical" evidence="1">
    <location>
        <begin position="219"/>
        <end position="242"/>
    </location>
</feature>
<evidence type="ECO:0000313" key="3">
    <source>
        <dbReference type="Proteomes" id="UP000308671"/>
    </source>
</evidence>
<sequence>MSGSRDYSEKNFKKEVLLQYYTAWIASEELRYEPAKSTLDNHVKLNEIYSSMQKLLGKYGTLPNATRRMVWTCKCGHASYDDFSELPGREGAVVDFAKELMKAGYITRARITSQPLGMKPWFEACPDDYVDHTKPNDLQPTTNEYDFAPPPPPKIVPPIGPEHMLHLFQDCPSISDVNSSSYLQRIPRRKIELIAFNANRLSENIGWGLHFVEGLNTSLAITVMFILSSVLGIAFAICWTILEKDIQGAFGVAAYITSVMTLAVMTWQLWTL</sequence>
<keyword evidence="1" id="KW-1133">Transmembrane helix</keyword>
<gene>
    <name evidence="2" type="ORF">BGAL_0031g00130</name>
</gene>
<feature type="transmembrane region" description="Helical" evidence="1">
    <location>
        <begin position="249"/>
        <end position="270"/>
    </location>
</feature>
<name>A0A4S8RHX0_9HELO</name>
<organism evidence="2 3">
    <name type="scientific">Botrytis galanthina</name>
    <dbReference type="NCBI Taxonomy" id="278940"/>
    <lineage>
        <taxon>Eukaryota</taxon>
        <taxon>Fungi</taxon>
        <taxon>Dikarya</taxon>
        <taxon>Ascomycota</taxon>
        <taxon>Pezizomycotina</taxon>
        <taxon>Leotiomycetes</taxon>
        <taxon>Helotiales</taxon>
        <taxon>Sclerotiniaceae</taxon>
        <taxon>Botrytis</taxon>
    </lineage>
</organism>
<dbReference type="Proteomes" id="UP000308671">
    <property type="component" value="Unassembled WGS sequence"/>
</dbReference>
<dbReference type="OrthoDB" id="9988102at2759"/>
<dbReference type="EMBL" id="PQXL01000031">
    <property type="protein sequence ID" value="THV54239.1"/>
    <property type="molecule type" value="Genomic_DNA"/>
</dbReference>
<dbReference type="AlphaFoldDB" id="A0A4S8RHX0"/>
<evidence type="ECO:0000313" key="2">
    <source>
        <dbReference type="EMBL" id="THV54239.1"/>
    </source>
</evidence>
<keyword evidence="3" id="KW-1185">Reference proteome</keyword>
<reference evidence="2 3" key="1">
    <citation type="submission" date="2017-12" db="EMBL/GenBank/DDBJ databases">
        <title>Comparative genomics of Botrytis spp.</title>
        <authorList>
            <person name="Valero-Jimenez C.A."/>
            <person name="Tapia P."/>
            <person name="Veloso J."/>
            <person name="Silva-Moreno E."/>
            <person name="Staats M."/>
            <person name="Valdes J.H."/>
            <person name="Van Kan J.A.L."/>
        </authorList>
    </citation>
    <scope>NUCLEOTIDE SEQUENCE [LARGE SCALE GENOMIC DNA]</scope>
    <source>
        <strain evidence="2 3">MUCL435</strain>
    </source>
</reference>
<protein>
    <submittedName>
        <fullName evidence="2">Uncharacterized protein</fullName>
    </submittedName>
</protein>
<keyword evidence="1" id="KW-0812">Transmembrane</keyword>
<comment type="caution">
    <text evidence="2">The sequence shown here is derived from an EMBL/GenBank/DDBJ whole genome shotgun (WGS) entry which is preliminary data.</text>
</comment>
<keyword evidence="1" id="KW-0472">Membrane</keyword>